<feature type="compositionally biased region" description="Polar residues" evidence="1">
    <location>
        <begin position="107"/>
        <end position="123"/>
    </location>
</feature>
<accession>A0AAV1E4B1</accession>
<organism evidence="2 3">
    <name type="scientific">Oldenlandia corymbosa var. corymbosa</name>
    <dbReference type="NCBI Taxonomy" id="529605"/>
    <lineage>
        <taxon>Eukaryota</taxon>
        <taxon>Viridiplantae</taxon>
        <taxon>Streptophyta</taxon>
        <taxon>Embryophyta</taxon>
        <taxon>Tracheophyta</taxon>
        <taxon>Spermatophyta</taxon>
        <taxon>Magnoliopsida</taxon>
        <taxon>eudicotyledons</taxon>
        <taxon>Gunneridae</taxon>
        <taxon>Pentapetalae</taxon>
        <taxon>asterids</taxon>
        <taxon>lamiids</taxon>
        <taxon>Gentianales</taxon>
        <taxon>Rubiaceae</taxon>
        <taxon>Rubioideae</taxon>
        <taxon>Spermacoceae</taxon>
        <taxon>Hedyotis-Oldenlandia complex</taxon>
        <taxon>Oldenlandia</taxon>
    </lineage>
</organism>
<gene>
    <name evidence="2" type="ORF">OLC1_LOCUS21689</name>
</gene>
<dbReference type="Proteomes" id="UP001161247">
    <property type="component" value="Chromosome 8"/>
</dbReference>
<reference evidence="2" key="1">
    <citation type="submission" date="2023-03" db="EMBL/GenBank/DDBJ databases">
        <authorList>
            <person name="Julca I."/>
        </authorList>
    </citation>
    <scope>NUCLEOTIDE SEQUENCE</scope>
</reference>
<feature type="compositionally biased region" description="Low complexity" evidence="1">
    <location>
        <begin position="93"/>
        <end position="106"/>
    </location>
</feature>
<protein>
    <submittedName>
        <fullName evidence="2">OLC1v1015937C1</fullName>
    </submittedName>
</protein>
<feature type="region of interest" description="Disordered" evidence="1">
    <location>
        <begin position="60"/>
        <end position="142"/>
    </location>
</feature>
<sequence length="142" mass="15530">MFVTAKRSVSVIGGWHTPMDEELSLKQLKDFQRGGKRLRQIQLLNVDQLPIKKIKTAPLSSGAIKEEALGKPRKQLMEDVDDDSDKHTTLKLSGKSQSTVSSSGKQNNIIGSKNSSGPQSFVRGNQGQNQGQDSGRPSEIIE</sequence>
<name>A0AAV1E4B1_OLDCO</name>
<evidence type="ECO:0000256" key="1">
    <source>
        <dbReference type="SAM" id="MobiDB-lite"/>
    </source>
</evidence>
<dbReference type="AlphaFoldDB" id="A0AAV1E4B1"/>
<evidence type="ECO:0000313" key="2">
    <source>
        <dbReference type="EMBL" id="CAI9115103.1"/>
    </source>
</evidence>
<evidence type="ECO:0000313" key="3">
    <source>
        <dbReference type="Proteomes" id="UP001161247"/>
    </source>
</evidence>
<proteinExistence type="predicted"/>
<keyword evidence="3" id="KW-1185">Reference proteome</keyword>
<dbReference type="EMBL" id="OX459125">
    <property type="protein sequence ID" value="CAI9115103.1"/>
    <property type="molecule type" value="Genomic_DNA"/>
</dbReference>